<organism evidence="3 4">
    <name type="scientific">Puccinia coronata f. sp. avenae</name>
    <dbReference type="NCBI Taxonomy" id="200324"/>
    <lineage>
        <taxon>Eukaryota</taxon>
        <taxon>Fungi</taxon>
        <taxon>Dikarya</taxon>
        <taxon>Basidiomycota</taxon>
        <taxon>Pucciniomycotina</taxon>
        <taxon>Pucciniomycetes</taxon>
        <taxon>Pucciniales</taxon>
        <taxon>Pucciniaceae</taxon>
        <taxon>Puccinia</taxon>
    </lineage>
</organism>
<keyword evidence="4" id="KW-1185">Reference proteome</keyword>
<accession>A0A2N5TGF1</accession>
<dbReference type="PROSITE" id="PS50802">
    <property type="entry name" value="OTU"/>
    <property type="match status" value="1"/>
</dbReference>
<dbReference type="CDD" id="cd22744">
    <property type="entry name" value="OTU"/>
    <property type="match status" value="1"/>
</dbReference>
<proteinExistence type="predicted"/>
<dbReference type="PANTHER" id="PTHR12419:SF7">
    <property type="entry name" value="OTU DOMAIN-CONTAINING PROTEIN 3"/>
    <property type="match status" value="1"/>
</dbReference>
<evidence type="ECO:0000259" key="2">
    <source>
        <dbReference type="PROSITE" id="PS50802"/>
    </source>
</evidence>
<feature type="compositionally biased region" description="Polar residues" evidence="1">
    <location>
        <begin position="7"/>
        <end position="16"/>
    </location>
</feature>
<dbReference type="InterPro" id="IPR038765">
    <property type="entry name" value="Papain-like_cys_pep_sf"/>
</dbReference>
<dbReference type="PANTHER" id="PTHR12419">
    <property type="entry name" value="OTU DOMAIN CONTAINING PROTEIN"/>
    <property type="match status" value="1"/>
</dbReference>
<dbReference type="GO" id="GO:0016579">
    <property type="term" value="P:protein deubiquitination"/>
    <property type="evidence" value="ECO:0007669"/>
    <property type="project" value="TreeGrafter"/>
</dbReference>
<sequence>MDRPNIGSLNTNNPNLTAPIAATGPQATSQVQPKKNTRGHRRRRRRPRKRPEGNIKRWRRAQRKATAPFEASGSAHPSGLGTDDDSEADSDSNTDDEGDDQHPGESVNAETINGERTHFYYVPLSRQQDPHPMEPITEQKTLQMYHRLSFGTCIIAPLDKPSFCKVRWIPFNQMSPSELNGWEKLVFHLLERCNHISPVKGNGAQTGGMMWADGWRKSSDPDQSVGRFCCVEKMKKAMERARYNPVSEAAGIQEASDFISLQLQQFAPGVFESCRQLLIDGNYPSMAQMEWPAPYTPNDFASFLTFTMFNFFNQPHQDSDVNNWTLVIWIPIFNPRTRTEDDLILADEGFDMEGGQFTFRDFQVYLDLTEREPTDENEAPIQLISESHPVDAPGSWAAICQAMSDYIQQDNLFSIPGRPLVAARAHMVEQPIHHTYDFIERDGNCMFRAFSHWKFSSQDEHKRIREHLIQYAKLDREFISEYLNGEAEVDPWITKMAKVGVWGDSLALELLAKCYKVILFVISHNKIGGGTLREYHPHERSHYSRTDVYFLFHSLKHFEILDPYGQ</sequence>
<dbReference type="GO" id="GO:0004843">
    <property type="term" value="F:cysteine-type deubiquitinase activity"/>
    <property type="evidence" value="ECO:0007669"/>
    <property type="project" value="TreeGrafter"/>
</dbReference>
<comment type="caution">
    <text evidence="3">The sequence shown here is derived from an EMBL/GenBank/DDBJ whole genome shotgun (WGS) entry which is preliminary data.</text>
</comment>
<evidence type="ECO:0000313" key="3">
    <source>
        <dbReference type="EMBL" id="PLW24577.1"/>
    </source>
</evidence>
<evidence type="ECO:0000313" key="4">
    <source>
        <dbReference type="Proteomes" id="UP000235388"/>
    </source>
</evidence>
<dbReference type="SUPFAM" id="SSF54001">
    <property type="entry name" value="Cysteine proteinases"/>
    <property type="match status" value="1"/>
</dbReference>
<dbReference type="InterPro" id="IPR046798">
    <property type="entry name" value="2OG-FeII_Oxy_6"/>
</dbReference>
<dbReference type="Gene3D" id="3.90.70.80">
    <property type="match status" value="1"/>
</dbReference>
<evidence type="ECO:0000256" key="1">
    <source>
        <dbReference type="SAM" id="MobiDB-lite"/>
    </source>
</evidence>
<reference evidence="3 4" key="1">
    <citation type="submission" date="2017-11" db="EMBL/GenBank/DDBJ databases">
        <title>De novo assembly and phasing of dikaryotic genomes from two isolates of Puccinia coronata f. sp. avenae, the causal agent of oat crown rust.</title>
        <authorList>
            <person name="Miller M.E."/>
            <person name="Zhang Y."/>
            <person name="Omidvar V."/>
            <person name="Sperschneider J."/>
            <person name="Schwessinger B."/>
            <person name="Raley C."/>
            <person name="Palmer J.M."/>
            <person name="Garnica D."/>
            <person name="Upadhyaya N."/>
            <person name="Rathjen J."/>
            <person name="Taylor J.M."/>
            <person name="Park R.F."/>
            <person name="Dodds P.N."/>
            <person name="Hirsch C.D."/>
            <person name="Kianian S.F."/>
            <person name="Figueroa M."/>
        </authorList>
    </citation>
    <scope>NUCLEOTIDE SEQUENCE [LARGE SCALE GENOMIC DNA]</scope>
    <source>
        <strain evidence="3">12NC29</strain>
    </source>
</reference>
<dbReference type="Pfam" id="PF20515">
    <property type="entry name" value="2OG-FeII_Oxy_6"/>
    <property type="match status" value="1"/>
</dbReference>
<dbReference type="InterPro" id="IPR003323">
    <property type="entry name" value="OTU_dom"/>
</dbReference>
<dbReference type="Proteomes" id="UP000235388">
    <property type="component" value="Unassembled WGS sequence"/>
</dbReference>
<dbReference type="AlphaFoldDB" id="A0A2N5TGF1"/>
<feature type="domain" description="OTU" evidence="2">
    <location>
        <begin position="434"/>
        <end position="564"/>
    </location>
</feature>
<dbReference type="Pfam" id="PF02338">
    <property type="entry name" value="OTU"/>
    <property type="match status" value="1"/>
</dbReference>
<dbReference type="OrthoDB" id="2505591at2759"/>
<feature type="compositionally biased region" description="Acidic residues" evidence="1">
    <location>
        <begin position="82"/>
        <end position="99"/>
    </location>
</feature>
<protein>
    <recommendedName>
        <fullName evidence="2">OTU domain-containing protein</fullName>
    </recommendedName>
</protein>
<feature type="region of interest" description="Disordered" evidence="1">
    <location>
        <begin position="1"/>
        <end position="113"/>
    </location>
</feature>
<dbReference type="EMBL" id="PGCJ01000686">
    <property type="protein sequence ID" value="PLW24577.1"/>
    <property type="molecule type" value="Genomic_DNA"/>
</dbReference>
<gene>
    <name evidence="3" type="ORF">PCANC_27064</name>
</gene>
<feature type="compositionally biased region" description="Basic residues" evidence="1">
    <location>
        <begin position="35"/>
        <end position="49"/>
    </location>
</feature>
<dbReference type="InterPro" id="IPR050704">
    <property type="entry name" value="Peptidase_C85-like"/>
</dbReference>
<name>A0A2N5TGF1_9BASI</name>